<dbReference type="EMBL" id="CM031831">
    <property type="protein sequence ID" value="KAG6703892.1"/>
    <property type="molecule type" value="Genomic_DNA"/>
</dbReference>
<name>A0A922ELM4_CARIL</name>
<evidence type="ECO:0000313" key="2">
    <source>
        <dbReference type="Proteomes" id="UP000811246"/>
    </source>
</evidence>
<dbReference type="Proteomes" id="UP000811246">
    <property type="component" value="Chromosome 7"/>
</dbReference>
<comment type="caution">
    <text evidence="1">The sequence shown here is derived from an EMBL/GenBank/DDBJ whole genome shotgun (WGS) entry which is preliminary data.</text>
</comment>
<organism evidence="1 2">
    <name type="scientific">Carya illinoinensis</name>
    <name type="common">Pecan</name>
    <dbReference type="NCBI Taxonomy" id="32201"/>
    <lineage>
        <taxon>Eukaryota</taxon>
        <taxon>Viridiplantae</taxon>
        <taxon>Streptophyta</taxon>
        <taxon>Embryophyta</taxon>
        <taxon>Tracheophyta</taxon>
        <taxon>Spermatophyta</taxon>
        <taxon>Magnoliopsida</taxon>
        <taxon>eudicotyledons</taxon>
        <taxon>Gunneridae</taxon>
        <taxon>Pentapetalae</taxon>
        <taxon>rosids</taxon>
        <taxon>fabids</taxon>
        <taxon>Fagales</taxon>
        <taxon>Juglandaceae</taxon>
        <taxon>Carya</taxon>
    </lineage>
</organism>
<reference evidence="1" key="1">
    <citation type="submission" date="2021-01" db="EMBL/GenBank/DDBJ databases">
        <authorList>
            <person name="Lovell J.T."/>
            <person name="Bentley N."/>
            <person name="Bhattarai G."/>
            <person name="Jenkins J.W."/>
            <person name="Sreedasyam A."/>
            <person name="Alarcon Y."/>
            <person name="Bock C."/>
            <person name="Boston L."/>
            <person name="Carlson J."/>
            <person name="Cervantes K."/>
            <person name="Clermont K."/>
            <person name="Krom N."/>
            <person name="Kubenka K."/>
            <person name="Mamidi S."/>
            <person name="Mattison C."/>
            <person name="Monteros M."/>
            <person name="Pisani C."/>
            <person name="Plott C."/>
            <person name="Rajasekar S."/>
            <person name="Rhein H.S."/>
            <person name="Rohla C."/>
            <person name="Song M."/>
            <person name="Hilaire R.S."/>
            <person name="Shu S."/>
            <person name="Wells L."/>
            <person name="Wang X."/>
            <person name="Webber J."/>
            <person name="Heerema R.J."/>
            <person name="Klein P."/>
            <person name="Conner P."/>
            <person name="Grauke L."/>
            <person name="Grimwood J."/>
            <person name="Schmutz J."/>
            <person name="Randall J.J."/>
        </authorList>
    </citation>
    <scope>NUCLEOTIDE SEQUENCE</scope>
    <source>
        <tissue evidence="1">Leaf</tissue>
    </source>
</reference>
<protein>
    <submittedName>
        <fullName evidence="1">Uncharacterized protein</fullName>
    </submittedName>
</protein>
<evidence type="ECO:0000313" key="1">
    <source>
        <dbReference type="EMBL" id="KAG6703892.1"/>
    </source>
</evidence>
<gene>
    <name evidence="1" type="ORF">I3842_07G108100</name>
</gene>
<accession>A0A922ELM4</accession>
<sequence>MWNPPNLREQLKTQSALLEIRSMKPSVQLSGDGSLAEEPKRTVGEKLRQACGVAVTAIANYTANWEGRSLPISKEIERRKWSYSAEIQ</sequence>
<proteinExistence type="predicted"/>
<dbReference type="AlphaFoldDB" id="A0A922ELM4"/>